<evidence type="ECO:0000313" key="2">
    <source>
        <dbReference type="Proteomes" id="UP000197596"/>
    </source>
</evidence>
<dbReference type="NCBIfam" id="TIGR03347">
    <property type="entry name" value="VI_chp_1"/>
    <property type="match status" value="1"/>
</dbReference>
<organism evidence="1 2">
    <name type="scientific">Herbaspirillum robiniae</name>
    <dbReference type="NCBI Taxonomy" id="2014887"/>
    <lineage>
        <taxon>Bacteria</taxon>
        <taxon>Pseudomonadati</taxon>
        <taxon>Pseudomonadota</taxon>
        <taxon>Betaproteobacteria</taxon>
        <taxon>Burkholderiales</taxon>
        <taxon>Oxalobacteraceae</taxon>
        <taxon>Herbaspirillum</taxon>
    </lineage>
</organism>
<dbReference type="EMBL" id="NJGU01000015">
    <property type="protein sequence ID" value="OWY26787.1"/>
    <property type="molecule type" value="Genomic_DNA"/>
</dbReference>
<dbReference type="PANTHER" id="PTHR35564">
    <property type="match status" value="1"/>
</dbReference>
<dbReference type="InterPro" id="IPR010732">
    <property type="entry name" value="T6SS_TssG-like"/>
</dbReference>
<accession>A0A246WLF5</accession>
<dbReference type="Proteomes" id="UP000197596">
    <property type="component" value="Unassembled WGS sequence"/>
</dbReference>
<evidence type="ECO:0000313" key="1">
    <source>
        <dbReference type="EMBL" id="OWY26787.1"/>
    </source>
</evidence>
<dbReference type="RefSeq" id="WP_088752537.1">
    <property type="nucleotide sequence ID" value="NZ_CP193789.1"/>
</dbReference>
<proteinExistence type="predicted"/>
<dbReference type="AlphaFoldDB" id="A0A246WLF5"/>
<name>A0A246WLF5_9BURK</name>
<comment type="caution">
    <text evidence="1">The sequence shown here is derived from an EMBL/GenBank/DDBJ whole genome shotgun (WGS) entry which is preliminary data.</text>
</comment>
<dbReference type="PANTHER" id="PTHR35564:SF3">
    <property type="entry name" value="TYPE VI SECRETION SYSTEM BASEPLATE SUBUNIT TSSG"/>
    <property type="match status" value="1"/>
</dbReference>
<sequence>MAGPTRTTAASVKEDLLARGERYSYFQAIRLLRLFEKNTGAARAENLRIRPKLSLTFPDNDVDAIEARPQGGYRITANFFGLYGVSSPLPTYYTEDLFEEEREGGHAQREFIDIVHYALYPLLFDAWSKYRLEQRVVEDGDAAALGHMFAFVGLDDEELRVGLLPGSAGLLRYAGLLNQRPRSVLGLRTMLADAFPGARVEIDSCVPRTVGIPADQQWSLGRQGTQLGEEAYLGSLIDDYGSTLRIRLADLPQPLFHQLLPGAAGHQRLRFLTRFYLIDPLDVEVELDLLHEEARPMRANGAQWSRLGLDTWLAPEQAAEPTVVKFML</sequence>
<gene>
    <name evidence="1" type="ORF">CEJ42_21860</name>
</gene>
<dbReference type="Pfam" id="PF06996">
    <property type="entry name" value="T6SS_TssG"/>
    <property type="match status" value="1"/>
</dbReference>
<reference evidence="1 2" key="1">
    <citation type="submission" date="2017-06" db="EMBL/GenBank/DDBJ databases">
        <title>Herbaspirillum phytohormonus sp. nov., isolated from the root nodule of Robinia pseudoacacia in lead-zinc mine.</title>
        <authorList>
            <person name="Fan M."/>
            <person name="Lin Y."/>
        </authorList>
    </citation>
    <scope>NUCLEOTIDE SEQUENCE [LARGE SCALE GENOMIC DNA]</scope>
    <source>
        <strain evidence="1 2">HZ10</strain>
    </source>
</reference>
<protein>
    <submittedName>
        <fullName evidence="1">Type VI secretion protein</fullName>
    </submittedName>
</protein>